<dbReference type="InterPro" id="IPR005263">
    <property type="entry name" value="DapA"/>
</dbReference>
<dbReference type="InterPro" id="IPR002220">
    <property type="entry name" value="DapA-like"/>
</dbReference>
<dbReference type="PRINTS" id="PR00146">
    <property type="entry name" value="DHPICSNTHASE"/>
</dbReference>
<evidence type="ECO:0000256" key="6">
    <source>
        <dbReference type="ARBA" id="ARBA00022605"/>
    </source>
</evidence>
<reference evidence="17" key="1">
    <citation type="submission" date="2017-02" db="EMBL/GenBank/DDBJ databases">
        <authorList>
            <person name="Varghese N."/>
            <person name="Submissions S."/>
        </authorList>
    </citation>
    <scope>NUCLEOTIDE SEQUENCE [LARGE SCALE GENOMIC DNA]</scope>
    <source>
        <strain evidence="17">ATCC 25662</strain>
    </source>
</reference>
<evidence type="ECO:0000256" key="9">
    <source>
        <dbReference type="ARBA" id="ARBA00023239"/>
    </source>
</evidence>
<dbReference type="UniPathway" id="UPA00034">
    <property type="reaction ID" value="UER00017"/>
</dbReference>
<sequence length="298" mass="32792">MSIEGIITPIVTPFKEGNQEIDYEATRALVNRLIERGVHGLFPLGTNGEFHMLSDEEKIKFAKVVIDETNQRVPVYVGTGCNSTKQTIELSNKMKELGADAVSIVTPYFLIPNDEEIFNHYKMITEQVDLPIIIYNIPKCTGMNLSPSVLERLAKLPNIKAIKDSSGKMDNLEAYLDAVKGTDVNVLIGSDSTILKGLELGASGAVAGTSNCITKEILGIYNSFKAGDTERAKKYQESIEPYRAILKLATTPAAMKMSVTLDGDDCNAGPARFPVEPLTQEQIQQVKECVEYYHNLVI</sequence>
<dbReference type="SUPFAM" id="SSF51569">
    <property type="entry name" value="Aldolase"/>
    <property type="match status" value="1"/>
</dbReference>
<keyword evidence="10" id="KW-0704">Schiff base</keyword>
<evidence type="ECO:0000256" key="8">
    <source>
        <dbReference type="ARBA" id="ARBA00023154"/>
    </source>
</evidence>
<dbReference type="EC" id="4.3.3.7" evidence="4 12"/>
<keyword evidence="5" id="KW-0963">Cytoplasm</keyword>
<evidence type="ECO:0000256" key="2">
    <source>
        <dbReference type="ARBA" id="ARBA00005120"/>
    </source>
</evidence>
<feature type="active site" description="Schiff-base intermediate with substrate" evidence="14">
    <location>
        <position position="163"/>
    </location>
</feature>
<dbReference type="OrthoDB" id="9782828at2"/>
<gene>
    <name evidence="16" type="ORF">SAMN02745191_1306</name>
</gene>
<dbReference type="NCBIfam" id="TIGR00674">
    <property type="entry name" value="dapA"/>
    <property type="match status" value="1"/>
</dbReference>
<dbReference type="PANTHER" id="PTHR12128:SF66">
    <property type="entry name" value="4-HYDROXY-2-OXOGLUTARATE ALDOLASE, MITOCHONDRIAL"/>
    <property type="match status" value="1"/>
</dbReference>
<dbReference type="STRING" id="118967.SAMN02745191_1306"/>
<evidence type="ECO:0000256" key="10">
    <source>
        <dbReference type="ARBA" id="ARBA00023270"/>
    </source>
</evidence>
<evidence type="ECO:0000313" key="16">
    <source>
        <dbReference type="EMBL" id="SJZ67940.1"/>
    </source>
</evidence>
<dbReference type="AlphaFoldDB" id="A0A1T4MLH1"/>
<evidence type="ECO:0000256" key="12">
    <source>
        <dbReference type="NCBIfam" id="TIGR00674"/>
    </source>
</evidence>
<proteinExistence type="inferred from homology"/>
<keyword evidence="8" id="KW-0457">Lysine biosynthesis</keyword>
<dbReference type="Gene3D" id="3.20.20.70">
    <property type="entry name" value="Aldolase class I"/>
    <property type="match status" value="1"/>
</dbReference>
<keyword evidence="17" id="KW-1185">Reference proteome</keyword>
<evidence type="ECO:0000256" key="7">
    <source>
        <dbReference type="ARBA" id="ARBA00022915"/>
    </source>
</evidence>
<dbReference type="PANTHER" id="PTHR12128">
    <property type="entry name" value="DIHYDRODIPICOLINATE SYNTHASE"/>
    <property type="match status" value="1"/>
</dbReference>
<dbReference type="GO" id="GO:0009089">
    <property type="term" value="P:lysine biosynthetic process via diaminopimelate"/>
    <property type="evidence" value="ECO:0007669"/>
    <property type="project" value="UniProtKB-UniRule"/>
</dbReference>
<feature type="binding site" evidence="15">
    <location>
        <position position="206"/>
    </location>
    <ligand>
        <name>pyruvate</name>
        <dbReference type="ChEBI" id="CHEBI:15361"/>
    </ligand>
</feature>
<dbReference type="SMART" id="SM01130">
    <property type="entry name" value="DHDPS"/>
    <property type="match status" value="1"/>
</dbReference>
<feature type="active site" description="Proton donor/acceptor" evidence="14">
    <location>
        <position position="135"/>
    </location>
</feature>
<evidence type="ECO:0000256" key="14">
    <source>
        <dbReference type="PIRSR" id="PIRSR001365-1"/>
    </source>
</evidence>
<dbReference type="RefSeq" id="WP_078711713.1">
    <property type="nucleotide sequence ID" value="NZ_FUWY01000003.1"/>
</dbReference>
<comment type="catalytic activity">
    <reaction evidence="11">
        <text>L-aspartate 4-semialdehyde + pyruvate = (2S,4S)-4-hydroxy-2,3,4,5-tetrahydrodipicolinate + H2O + H(+)</text>
        <dbReference type="Rhea" id="RHEA:34171"/>
        <dbReference type="ChEBI" id="CHEBI:15361"/>
        <dbReference type="ChEBI" id="CHEBI:15377"/>
        <dbReference type="ChEBI" id="CHEBI:15378"/>
        <dbReference type="ChEBI" id="CHEBI:67139"/>
        <dbReference type="ChEBI" id="CHEBI:537519"/>
        <dbReference type="EC" id="4.3.3.7"/>
    </reaction>
</comment>
<evidence type="ECO:0000256" key="15">
    <source>
        <dbReference type="PIRSR" id="PIRSR001365-2"/>
    </source>
</evidence>
<protein>
    <recommendedName>
        <fullName evidence="4 12">4-hydroxy-tetrahydrodipicolinate synthase</fullName>
        <ecNumber evidence="4 12">4.3.3.7</ecNumber>
    </recommendedName>
</protein>
<dbReference type="EMBL" id="FUWY01000003">
    <property type="protein sequence ID" value="SJZ67940.1"/>
    <property type="molecule type" value="Genomic_DNA"/>
</dbReference>
<evidence type="ECO:0000313" key="17">
    <source>
        <dbReference type="Proteomes" id="UP000243297"/>
    </source>
</evidence>
<dbReference type="PIRSF" id="PIRSF001365">
    <property type="entry name" value="DHDPS"/>
    <property type="match status" value="1"/>
</dbReference>
<dbReference type="InterPro" id="IPR020625">
    <property type="entry name" value="Schiff_base-form_aldolases_AS"/>
</dbReference>
<evidence type="ECO:0000256" key="13">
    <source>
        <dbReference type="PIRNR" id="PIRNR001365"/>
    </source>
</evidence>
<dbReference type="InterPro" id="IPR013785">
    <property type="entry name" value="Aldolase_TIM"/>
</dbReference>
<organism evidence="16 17">
    <name type="scientific">Anaerorhabdus furcosa</name>
    <dbReference type="NCBI Taxonomy" id="118967"/>
    <lineage>
        <taxon>Bacteria</taxon>
        <taxon>Bacillati</taxon>
        <taxon>Bacillota</taxon>
        <taxon>Erysipelotrichia</taxon>
        <taxon>Erysipelotrichales</taxon>
        <taxon>Erysipelotrichaceae</taxon>
        <taxon>Anaerorhabdus</taxon>
    </lineage>
</organism>
<dbReference type="PROSITE" id="PS00666">
    <property type="entry name" value="DHDPS_2"/>
    <property type="match status" value="1"/>
</dbReference>
<evidence type="ECO:0000256" key="3">
    <source>
        <dbReference type="ARBA" id="ARBA00007592"/>
    </source>
</evidence>
<dbReference type="Proteomes" id="UP000243297">
    <property type="component" value="Unassembled WGS sequence"/>
</dbReference>
<dbReference type="GO" id="GO:0019877">
    <property type="term" value="P:diaminopimelate biosynthetic process"/>
    <property type="evidence" value="ECO:0007669"/>
    <property type="project" value="UniProtKB-KW"/>
</dbReference>
<comment type="pathway">
    <text evidence="2">Amino-acid biosynthesis; L-lysine biosynthesis via DAP pathway; (S)-tetrahydrodipicolinate from L-aspartate: step 3/4.</text>
</comment>
<evidence type="ECO:0000256" key="1">
    <source>
        <dbReference type="ARBA" id="ARBA00003294"/>
    </source>
</evidence>
<evidence type="ECO:0000256" key="4">
    <source>
        <dbReference type="ARBA" id="ARBA00012086"/>
    </source>
</evidence>
<keyword evidence="9 13" id="KW-0456">Lyase</keyword>
<evidence type="ECO:0000256" key="11">
    <source>
        <dbReference type="ARBA" id="ARBA00047836"/>
    </source>
</evidence>
<keyword evidence="6" id="KW-0028">Amino-acid biosynthesis</keyword>
<name>A0A1T4MLH1_9FIRM</name>
<dbReference type="CDD" id="cd00408">
    <property type="entry name" value="DHDPS-like"/>
    <property type="match status" value="1"/>
</dbReference>
<keyword evidence="7" id="KW-0220">Diaminopimelate biosynthesis</keyword>
<comment type="similarity">
    <text evidence="3 13">Belongs to the DapA family.</text>
</comment>
<comment type="function">
    <text evidence="1">Catalyzes the condensation of (S)-aspartate-beta-semialdehyde [(S)-ASA] and pyruvate to 4-hydroxy-tetrahydrodipicolinate (HTPA).</text>
</comment>
<accession>A0A1T4MLH1</accession>
<dbReference type="Pfam" id="PF00701">
    <property type="entry name" value="DHDPS"/>
    <property type="match status" value="1"/>
</dbReference>
<dbReference type="GO" id="GO:0008840">
    <property type="term" value="F:4-hydroxy-tetrahydrodipicolinate synthase activity"/>
    <property type="evidence" value="ECO:0007669"/>
    <property type="project" value="UniProtKB-UniRule"/>
</dbReference>
<evidence type="ECO:0000256" key="5">
    <source>
        <dbReference type="ARBA" id="ARBA00022490"/>
    </source>
</evidence>